<evidence type="ECO:0000313" key="9">
    <source>
        <dbReference type="Proteomes" id="UP000285173"/>
    </source>
</evidence>
<name>A0A351E1U6_9BACT</name>
<dbReference type="Proteomes" id="UP000261088">
    <property type="component" value="Unassembled WGS sequence"/>
</dbReference>
<proteinExistence type="predicted"/>
<gene>
    <name evidence="6" type="ORF">DW191_02455</name>
    <name evidence="5" type="ORF">DW986_00445</name>
    <name evidence="4" type="ORF">DXB61_03430</name>
    <name evidence="1" type="ORF">GMD82_00360</name>
    <name evidence="2" type="ORF">GMD92_00100</name>
    <name evidence="3" type="ORF">GME02_16885</name>
</gene>
<dbReference type="EMBL" id="QSEF01000001">
    <property type="protein sequence ID" value="RGZ51803.1"/>
    <property type="molecule type" value="Genomic_DNA"/>
</dbReference>
<dbReference type="Proteomes" id="UP000434916">
    <property type="component" value="Unassembled WGS sequence"/>
</dbReference>
<evidence type="ECO:0000313" key="11">
    <source>
        <dbReference type="Proteomes" id="UP000448908"/>
    </source>
</evidence>
<evidence type="ECO:0000313" key="6">
    <source>
        <dbReference type="EMBL" id="RHH80008.1"/>
    </source>
</evidence>
<evidence type="ECO:0000313" key="3">
    <source>
        <dbReference type="EMBL" id="MTV03283.1"/>
    </source>
</evidence>
<protein>
    <submittedName>
        <fullName evidence="5">Uncharacterized protein</fullName>
    </submittedName>
</protein>
<dbReference type="EMBL" id="QSUP01000003">
    <property type="protein sequence ID" value="RGN53225.1"/>
    <property type="molecule type" value="Genomic_DNA"/>
</dbReference>
<sequence>MHSKEPLIPNLFRTFAQKGRNSHLSYYPMRQDNVFLQFKTIRLSDLLKMKVSIYPLFIVKILTVSFYKKRPPQPVSGQSKH</sequence>
<dbReference type="EMBL" id="WNDA01000001">
    <property type="protein sequence ID" value="MTU67516.1"/>
    <property type="molecule type" value="Genomic_DNA"/>
</dbReference>
<dbReference type="EMBL" id="WNCN01000001">
    <property type="protein sequence ID" value="MTU37985.1"/>
    <property type="molecule type" value="Genomic_DNA"/>
</dbReference>
<reference evidence="10 11" key="2">
    <citation type="journal article" date="2019" name="Nat. Med.">
        <title>A library of human gut bacterial isolates paired with longitudinal multiomics data enables mechanistic microbiome research.</title>
        <authorList>
            <person name="Poyet M."/>
            <person name="Groussin M."/>
            <person name="Gibbons S.M."/>
            <person name="Avila-Pacheco J."/>
            <person name="Jiang X."/>
            <person name="Kearney S.M."/>
            <person name="Perrotta A.R."/>
            <person name="Berdy B."/>
            <person name="Zhao S."/>
            <person name="Lieberman T.D."/>
            <person name="Swanson P.K."/>
            <person name="Smith M."/>
            <person name="Roesemann S."/>
            <person name="Alexander J.E."/>
            <person name="Rich S.A."/>
            <person name="Livny J."/>
            <person name="Vlamakis H."/>
            <person name="Clish C."/>
            <person name="Bullock K."/>
            <person name="Deik A."/>
            <person name="Scott J."/>
            <person name="Pierce K.A."/>
            <person name="Xavier R.J."/>
            <person name="Alm E.J."/>
        </authorList>
    </citation>
    <scope>NUCLEOTIDE SEQUENCE [LARGE SCALE GENOMIC DNA]</scope>
    <source>
        <strain evidence="3 12">BIOML-A11</strain>
        <strain evidence="2 11">BIOML-A16</strain>
        <strain evidence="1 10">BIOML-A29</strain>
    </source>
</reference>
<dbReference type="Proteomes" id="UP000448908">
    <property type="component" value="Unassembled WGS sequence"/>
</dbReference>
<evidence type="ECO:0000313" key="1">
    <source>
        <dbReference type="EMBL" id="MTU37985.1"/>
    </source>
</evidence>
<evidence type="ECO:0000313" key="10">
    <source>
        <dbReference type="Proteomes" id="UP000434916"/>
    </source>
</evidence>
<organism evidence="5 9">
    <name type="scientific">Parabacteroides merdae</name>
    <dbReference type="NCBI Taxonomy" id="46503"/>
    <lineage>
        <taxon>Bacteria</taxon>
        <taxon>Pseudomonadati</taxon>
        <taxon>Bacteroidota</taxon>
        <taxon>Bacteroidia</taxon>
        <taxon>Bacteroidales</taxon>
        <taxon>Tannerellaceae</taxon>
        <taxon>Parabacteroides</taxon>
    </lineage>
</organism>
<dbReference type="AlphaFoldDB" id="A0A351E1U6"/>
<dbReference type="Proteomes" id="UP000482671">
    <property type="component" value="Unassembled WGS sequence"/>
</dbReference>
<evidence type="ECO:0000313" key="5">
    <source>
        <dbReference type="EMBL" id="RGZ51803.1"/>
    </source>
</evidence>
<accession>A0A351E1U6</accession>
<dbReference type="EMBL" id="WNDD01000021">
    <property type="protein sequence ID" value="MTV03283.1"/>
    <property type="molecule type" value="Genomic_DNA"/>
</dbReference>
<reference evidence="7 8" key="1">
    <citation type="submission" date="2018-08" db="EMBL/GenBank/DDBJ databases">
        <title>A genome reference for cultivated species of the human gut microbiota.</title>
        <authorList>
            <person name="Zou Y."/>
            <person name="Xue W."/>
            <person name="Luo G."/>
        </authorList>
    </citation>
    <scope>NUCLEOTIDE SEQUENCE [LARGE SCALE GENOMIC DNA]</scope>
    <source>
        <strain evidence="6 8">AM16-50</strain>
        <strain evidence="5 9">AM50-15</strain>
        <strain evidence="4 7">OM05-11AA</strain>
    </source>
</reference>
<dbReference type="EMBL" id="QRKC01000001">
    <property type="protein sequence ID" value="RHH80008.1"/>
    <property type="molecule type" value="Genomic_DNA"/>
</dbReference>
<dbReference type="Proteomes" id="UP000285173">
    <property type="component" value="Unassembled WGS sequence"/>
</dbReference>
<keyword evidence="10" id="KW-1185">Reference proteome</keyword>
<evidence type="ECO:0000313" key="12">
    <source>
        <dbReference type="Proteomes" id="UP000482671"/>
    </source>
</evidence>
<evidence type="ECO:0000313" key="7">
    <source>
        <dbReference type="Proteomes" id="UP000261088"/>
    </source>
</evidence>
<evidence type="ECO:0000313" key="8">
    <source>
        <dbReference type="Proteomes" id="UP000283732"/>
    </source>
</evidence>
<comment type="caution">
    <text evidence="5">The sequence shown here is derived from an EMBL/GenBank/DDBJ whole genome shotgun (WGS) entry which is preliminary data.</text>
</comment>
<evidence type="ECO:0000313" key="4">
    <source>
        <dbReference type="EMBL" id="RGN53225.1"/>
    </source>
</evidence>
<dbReference type="Proteomes" id="UP000283732">
    <property type="component" value="Unassembled WGS sequence"/>
</dbReference>
<evidence type="ECO:0000313" key="2">
    <source>
        <dbReference type="EMBL" id="MTU67516.1"/>
    </source>
</evidence>